<accession>A0ABS2R5T0</accession>
<evidence type="ECO:0000313" key="1">
    <source>
        <dbReference type="EMBL" id="MBM7715015.1"/>
    </source>
</evidence>
<dbReference type="Proteomes" id="UP000823485">
    <property type="component" value="Unassembled WGS sequence"/>
</dbReference>
<name>A0ABS2R5T0_9BACI</name>
<dbReference type="EMBL" id="JAFBFH010000011">
    <property type="protein sequence ID" value="MBM7715015.1"/>
    <property type="molecule type" value="Genomic_DNA"/>
</dbReference>
<reference evidence="1 2" key="1">
    <citation type="submission" date="2021-01" db="EMBL/GenBank/DDBJ databases">
        <title>Genomic Encyclopedia of Type Strains, Phase IV (KMG-IV): sequencing the most valuable type-strain genomes for metagenomic binning, comparative biology and taxonomic classification.</title>
        <authorList>
            <person name="Goeker M."/>
        </authorList>
    </citation>
    <scope>NUCLEOTIDE SEQUENCE [LARGE SCALE GENOMIC DNA]</scope>
    <source>
        <strain evidence="1 2">DSM 105453</strain>
    </source>
</reference>
<protein>
    <submittedName>
        <fullName evidence="1">Uncharacterized protein</fullName>
    </submittedName>
</protein>
<evidence type="ECO:0000313" key="2">
    <source>
        <dbReference type="Proteomes" id="UP000823485"/>
    </source>
</evidence>
<comment type="caution">
    <text evidence="1">The sequence shown here is derived from an EMBL/GenBank/DDBJ whole genome shotgun (WGS) entry which is preliminary data.</text>
</comment>
<proteinExistence type="predicted"/>
<sequence>MKKVLLIVAVSVSVVLLSLYGSYQYLVHNHEKKN</sequence>
<organism evidence="1 2">
    <name type="scientific">Siminovitchia thermophila</name>
    <dbReference type="NCBI Taxonomy" id="1245522"/>
    <lineage>
        <taxon>Bacteria</taxon>
        <taxon>Bacillati</taxon>
        <taxon>Bacillota</taxon>
        <taxon>Bacilli</taxon>
        <taxon>Bacillales</taxon>
        <taxon>Bacillaceae</taxon>
        <taxon>Siminovitchia</taxon>
    </lineage>
</organism>
<gene>
    <name evidence="1" type="ORF">JOC94_001987</name>
</gene>
<keyword evidence="2" id="KW-1185">Reference proteome</keyword>